<dbReference type="SUPFAM" id="SSF53448">
    <property type="entry name" value="Nucleotide-diphospho-sugar transferases"/>
    <property type="match status" value="1"/>
</dbReference>
<dbReference type="RefSeq" id="WP_259623168.1">
    <property type="nucleotide sequence ID" value="NZ_JANYMP010000005.1"/>
</dbReference>
<dbReference type="Pfam" id="PF02709">
    <property type="entry name" value="Glyco_transf_7C"/>
    <property type="match status" value="1"/>
</dbReference>
<name>A0A9X2VKA8_9PSEU</name>
<evidence type="ECO:0000256" key="3">
    <source>
        <dbReference type="ARBA" id="ARBA00022676"/>
    </source>
</evidence>
<evidence type="ECO:0000313" key="7">
    <source>
        <dbReference type="Proteomes" id="UP001141259"/>
    </source>
</evidence>
<accession>A0A9X2VKA8</accession>
<feature type="domain" description="Galactosyltransferase C-terminal" evidence="5">
    <location>
        <begin position="172"/>
        <end position="216"/>
    </location>
</feature>
<protein>
    <submittedName>
        <fullName evidence="6">Galactosyltransferase-related protein</fullName>
    </submittedName>
</protein>
<sequence length="293" mass="32310">MTGPARRPRTAVITIAAGREAHLQRQREALDADEVDLHVVVGMTGSPRLGPVDSAPEVTPISVPSGHRGLPLAAARNAGARAAIEHGAELLVFLDVDCIPGPRSLSRYTAAALEVPRATLLCGPVAYLPPPPRQGYPPPAELACLAEPHPGRPAPEAGRILLDDKRFDLFWSLSFATSSDDWDRFGGFCEQFAGYGAEDTDFALRAAERGARLAWIGGAVAYHQHHPPSRHEERHVRELVVNARLFHRRHGFWPMEDWLTDLDQAEVVRFDRARDVLRLLPNFGAKLRAHRLR</sequence>
<dbReference type="Proteomes" id="UP001141259">
    <property type="component" value="Unassembled WGS sequence"/>
</dbReference>
<comment type="pathway">
    <text evidence="1">Cell wall biogenesis; cell wall polysaccharide biosynthesis.</text>
</comment>
<keyword evidence="3 6" id="KW-0328">Glycosyltransferase</keyword>
<evidence type="ECO:0000259" key="5">
    <source>
        <dbReference type="Pfam" id="PF02709"/>
    </source>
</evidence>
<proteinExistence type="inferred from homology"/>
<gene>
    <name evidence="6" type="ORF">NZH93_12370</name>
</gene>
<dbReference type="GO" id="GO:0016757">
    <property type="term" value="F:glycosyltransferase activity"/>
    <property type="evidence" value="ECO:0007669"/>
    <property type="project" value="UniProtKB-KW"/>
</dbReference>
<evidence type="ECO:0000256" key="4">
    <source>
        <dbReference type="ARBA" id="ARBA00022679"/>
    </source>
</evidence>
<reference evidence="6" key="1">
    <citation type="submission" date="2022-08" db="EMBL/GenBank/DDBJ databases">
        <authorList>
            <person name="Tistechok S."/>
            <person name="Samborskyy M."/>
            <person name="Roman I."/>
        </authorList>
    </citation>
    <scope>NUCLEOTIDE SEQUENCE</scope>
    <source>
        <strain evidence="6">DSM 103496</strain>
    </source>
</reference>
<dbReference type="PANTHER" id="PTHR43179">
    <property type="entry name" value="RHAMNOSYLTRANSFERASE WBBL"/>
    <property type="match status" value="1"/>
</dbReference>
<dbReference type="InterPro" id="IPR029044">
    <property type="entry name" value="Nucleotide-diphossugar_trans"/>
</dbReference>
<evidence type="ECO:0000256" key="2">
    <source>
        <dbReference type="ARBA" id="ARBA00006739"/>
    </source>
</evidence>
<evidence type="ECO:0000256" key="1">
    <source>
        <dbReference type="ARBA" id="ARBA00004776"/>
    </source>
</evidence>
<keyword evidence="4" id="KW-0808">Transferase</keyword>
<dbReference type="Gene3D" id="3.90.550.10">
    <property type="entry name" value="Spore Coat Polysaccharide Biosynthesis Protein SpsA, Chain A"/>
    <property type="match status" value="1"/>
</dbReference>
<evidence type="ECO:0000313" key="6">
    <source>
        <dbReference type="EMBL" id="MCS7477652.1"/>
    </source>
</evidence>
<keyword evidence="7" id="KW-1185">Reference proteome</keyword>
<organism evidence="6 7">
    <name type="scientific">Umezawaea endophytica</name>
    <dbReference type="NCBI Taxonomy" id="1654476"/>
    <lineage>
        <taxon>Bacteria</taxon>
        <taxon>Bacillati</taxon>
        <taxon>Actinomycetota</taxon>
        <taxon>Actinomycetes</taxon>
        <taxon>Pseudonocardiales</taxon>
        <taxon>Pseudonocardiaceae</taxon>
        <taxon>Umezawaea</taxon>
    </lineage>
</organism>
<dbReference type="AlphaFoldDB" id="A0A9X2VKA8"/>
<dbReference type="EMBL" id="JANYMP010000005">
    <property type="protein sequence ID" value="MCS7477652.1"/>
    <property type="molecule type" value="Genomic_DNA"/>
</dbReference>
<dbReference type="InterPro" id="IPR027791">
    <property type="entry name" value="Galactosyl_T_C"/>
</dbReference>
<dbReference type="PANTHER" id="PTHR43179:SF12">
    <property type="entry name" value="GALACTOFURANOSYLTRANSFERASE GLFT2"/>
    <property type="match status" value="1"/>
</dbReference>
<comment type="similarity">
    <text evidence="2">Belongs to the glycosyltransferase 2 family.</text>
</comment>
<comment type="caution">
    <text evidence="6">The sequence shown here is derived from an EMBL/GenBank/DDBJ whole genome shotgun (WGS) entry which is preliminary data.</text>
</comment>